<dbReference type="Pfam" id="PF02770">
    <property type="entry name" value="Acyl-CoA_dh_M"/>
    <property type="match status" value="1"/>
</dbReference>
<comment type="catalytic activity">
    <reaction evidence="13">
        <text>a long-chain 2,3-saturated fatty acyl-CoA + oxidized [electron-transfer flavoprotein] + H(+) = a long-chain (2E)-enoyl-CoA + reduced [electron-transfer flavoprotein]</text>
        <dbReference type="Rhea" id="RHEA:17721"/>
        <dbReference type="Rhea" id="RHEA-COMP:10685"/>
        <dbReference type="Rhea" id="RHEA-COMP:10686"/>
        <dbReference type="ChEBI" id="CHEBI:15378"/>
        <dbReference type="ChEBI" id="CHEBI:57692"/>
        <dbReference type="ChEBI" id="CHEBI:58307"/>
        <dbReference type="ChEBI" id="CHEBI:83721"/>
        <dbReference type="ChEBI" id="CHEBI:83727"/>
        <dbReference type="EC" id="1.3.8.8"/>
    </reaction>
</comment>
<dbReference type="GO" id="GO:0033539">
    <property type="term" value="P:fatty acid beta-oxidation using acyl-CoA dehydrogenase"/>
    <property type="evidence" value="ECO:0007669"/>
    <property type="project" value="InterPro"/>
</dbReference>
<feature type="domain" description="Acyl-CoA dehydrogenase/oxidase C-terminal" evidence="15">
    <location>
        <begin position="365"/>
        <end position="512"/>
    </location>
</feature>
<dbReference type="InterPro" id="IPR036250">
    <property type="entry name" value="AcylCo_DH-like_C"/>
</dbReference>
<dbReference type="GO" id="GO:0070991">
    <property type="term" value="F:medium-chain fatty acyl-CoA dehydrogenase activity"/>
    <property type="evidence" value="ECO:0007669"/>
    <property type="project" value="UniProtKB-EC"/>
</dbReference>
<comment type="caution">
    <text evidence="19">The sequence shown here is derived from an EMBL/GenBank/DDBJ whole genome shotgun (WGS) entry which is preliminary data.</text>
</comment>
<dbReference type="InterPro" id="IPR015396">
    <property type="entry name" value="FadE_C"/>
</dbReference>
<evidence type="ECO:0000313" key="19">
    <source>
        <dbReference type="EMBL" id="PLX63421.1"/>
    </source>
</evidence>
<dbReference type="EC" id="1.3.8.8" evidence="5"/>
<evidence type="ECO:0000256" key="4">
    <source>
        <dbReference type="ARBA" id="ARBA00012033"/>
    </source>
</evidence>
<evidence type="ECO:0000256" key="10">
    <source>
        <dbReference type="ARBA" id="ARBA00023002"/>
    </source>
</evidence>
<evidence type="ECO:0000256" key="9">
    <source>
        <dbReference type="ARBA" id="ARBA00022832"/>
    </source>
</evidence>
<keyword evidence="7" id="KW-0285">Flavoprotein</keyword>
<dbReference type="InterPro" id="IPR046373">
    <property type="entry name" value="Acyl-CoA_Oxase/DH_mid-dom_sf"/>
</dbReference>
<protein>
    <recommendedName>
        <fullName evidence="6">Acyl-coenzyme A dehydrogenase</fullName>
        <ecNumber evidence="4">1.3.8.7</ecNumber>
        <ecNumber evidence="5">1.3.8.8</ecNumber>
    </recommendedName>
</protein>
<dbReference type="Proteomes" id="UP000235015">
    <property type="component" value="Unassembled WGS sequence"/>
</dbReference>
<dbReference type="InterPro" id="IPR050741">
    <property type="entry name" value="Acyl-CoA_dehydrogenase"/>
</dbReference>
<dbReference type="CDD" id="cd00567">
    <property type="entry name" value="ACAD"/>
    <property type="match status" value="1"/>
</dbReference>
<dbReference type="SUPFAM" id="SSF56645">
    <property type="entry name" value="Acyl-CoA dehydrogenase NM domain-like"/>
    <property type="match status" value="1"/>
</dbReference>
<dbReference type="NCBIfam" id="NF007000">
    <property type="entry name" value="PRK09463.1"/>
    <property type="match status" value="1"/>
</dbReference>
<comment type="catalytic activity">
    <reaction evidence="12">
        <text>a medium-chain 2,3-saturated fatty acyl-CoA + oxidized [electron-transfer flavoprotein] + H(+) = a medium-chain (2E)-enoyl-CoA + reduced [electron-transfer flavoprotein]</text>
        <dbReference type="Rhea" id="RHEA:14477"/>
        <dbReference type="Rhea" id="RHEA-COMP:10685"/>
        <dbReference type="Rhea" id="RHEA-COMP:10686"/>
        <dbReference type="ChEBI" id="CHEBI:15378"/>
        <dbReference type="ChEBI" id="CHEBI:57692"/>
        <dbReference type="ChEBI" id="CHEBI:58307"/>
        <dbReference type="ChEBI" id="CHEBI:83723"/>
        <dbReference type="ChEBI" id="CHEBI:83726"/>
        <dbReference type="EC" id="1.3.8.7"/>
    </reaction>
</comment>
<dbReference type="Gene3D" id="2.40.110.10">
    <property type="entry name" value="Butyryl-CoA Dehydrogenase, subunit A, domain 2"/>
    <property type="match status" value="1"/>
</dbReference>
<comment type="similarity">
    <text evidence="3">Belongs to the acyl-CoA dehydrogenase family.</text>
</comment>
<dbReference type="GO" id="GO:0004466">
    <property type="term" value="F:long-chain fatty acyl-CoA dehydrogenase activity"/>
    <property type="evidence" value="ECO:0007669"/>
    <property type="project" value="UniProtKB-EC"/>
</dbReference>
<evidence type="ECO:0000256" key="2">
    <source>
        <dbReference type="ARBA" id="ARBA00005005"/>
    </source>
</evidence>
<evidence type="ECO:0000259" key="15">
    <source>
        <dbReference type="Pfam" id="PF00441"/>
    </source>
</evidence>
<feature type="compositionally biased region" description="Basic residues" evidence="14">
    <location>
        <begin position="820"/>
        <end position="842"/>
    </location>
</feature>
<organism evidence="19 20">
    <name type="scientific">Sedimenticola selenatireducens</name>
    <dbReference type="NCBI Taxonomy" id="191960"/>
    <lineage>
        <taxon>Bacteria</taxon>
        <taxon>Pseudomonadati</taxon>
        <taxon>Pseudomonadota</taxon>
        <taxon>Gammaproteobacteria</taxon>
        <taxon>Chromatiales</taxon>
        <taxon>Sedimenticolaceae</taxon>
        <taxon>Sedimenticola</taxon>
    </lineage>
</organism>
<keyword evidence="10" id="KW-0560">Oxidoreductase</keyword>
<evidence type="ECO:0000259" key="16">
    <source>
        <dbReference type="Pfam" id="PF02770"/>
    </source>
</evidence>
<dbReference type="EMBL" id="PKUN01000001">
    <property type="protein sequence ID" value="PLX63421.1"/>
    <property type="molecule type" value="Genomic_DNA"/>
</dbReference>
<dbReference type="SUPFAM" id="SSF47203">
    <property type="entry name" value="Acyl-CoA dehydrogenase C-terminal domain-like"/>
    <property type="match status" value="1"/>
</dbReference>
<dbReference type="GO" id="GO:0005737">
    <property type="term" value="C:cytoplasm"/>
    <property type="evidence" value="ECO:0007669"/>
    <property type="project" value="TreeGrafter"/>
</dbReference>
<dbReference type="FunFam" id="1.10.540.10:FF:000004">
    <property type="entry name" value="Acyl-CoA dehydrogenase"/>
    <property type="match status" value="1"/>
</dbReference>
<keyword evidence="11" id="KW-0443">Lipid metabolism</keyword>
<keyword evidence="9" id="KW-0276">Fatty acid metabolism</keyword>
<dbReference type="Pfam" id="PF02771">
    <property type="entry name" value="Acyl-CoA_dh_N"/>
    <property type="match status" value="1"/>
</dbReference>
<dbReference type="Pfam" id="PF09317">
    <property type="entry name" value="ACDH_C"/>
    <property type="match status" value="1"/>
</dbReference>
<proteinExistence type="inferred from homology"/>
<evidence type="ECO:0000256" key="7">
    <source>
        <dbReference type="ARBA" id="ARBA00022630"/>
    </source>
</evidence>
<comment type="cofactor">
    <cofactor evidence="1">
        <name>FAD</name>
        <dbReference type="ChEBI" id="CHEBI:57692"/>
    </cofactor>
</comment>
<dbReference type="UniPathway" id="UPA00659"/>
<evidence type="ECO:0000256" key="5">
    <source>
        <dbReference type="ARBA" id="ARBA00012040"/>
    </source>
</evidence>
<dbReference type="GO" id="GO:0050660">
    <property type="term" value="F:flavin adenine dinucleotide binding"/>
    <property type="evidence" value="ECO:0007669"/>
    <property type="project" value="InterPro"/>
</dbReference>
<dbReference type="EC" id="1.3.8.7" evidence="4"/>
<dbReference type="InterPro" id="IPR037069">
    <property type="entry name" value="AcylCoA_DH/ox_N_sf"/>
</dbReference>
<feature type="region of interest" description="Disordered" evidence="14">
    <location>
        <begin position="809"/>
        <end position="855"/>
    </location>
</feature>
<evidence type="ECO:0000259" key="17">
    <source>
        <dbReference type="Pfam" id="PF02771"/>
    </source>
</evidence>
<sequence length="855" mass="93822">MLTTLFWFLLFTGAAITLAYRRESLKRFTLIMGGLLLAYTLFGSGWALWLPLLWLIFLGMLLLNFDDFRRDTVSRRLLAIYRQMLPSMSKTEREALEAGTVWWEGDLFSGSPNWEKLHQVPAPRLTREEQAFLDGPTETLCCMLDDWQITHELADMPPEAWAYIRQEKFFAMIIPKRYGGLEFSALAQSRVLSKLASRSLVAASTVGVPNSLGPGELLLHYGTEAQKDYYLPRLAAGDEIPCFALTSPRGGSDATAITDTGVVCRGEYEGQEIIGIRLNWDKRYITLAPIATVLGLAFKLYDPDHLMGEQDEYGITAALVPTRLPGVKVGRRHFPLNIPFQNGQTQGEDVFVPLDAIIGGPARAGEGWKMLVEQLSVGRGITLPSNAIGTGKAAVYASGAYARIRRQFGLPVGKFHGVGEVLARMAGRTYIMTAAADVTIGAIDAGEKPAVPAAILKYHNTEMGRSIANDAMDVQGGKGIMLGPKNYLGRNYQGIPIAITVEGANILTRGLIIFGQGAIRCHPYVLKEMEAAGTEGEAGLQAFDRALFGHIGYAIGNAARSLVMALTQARYVTAPTRDDTRRYYQHISRYSASFALAADVAMLTLGGALKRKELLSARLGDVLSAISLASMVLKHHVNQGSPEEDLPIVEWACRSLLYDAQEQLHGLLRNLPNRWVSALLRLFVFPRGRTYSAPSDELGQQIVELIMKPTGSRERLCQGIYAAVEPNNPLGLLQEALELTESVKPLERKVFNARRQGQFVSEDTPSQINEAEQKGILTADEAEQLRSFDAKVMALIAVDDFSSEELAVSKASASAARPKAPAKKRVAKKRVSKKKVAKKAVPKKAVIDREDKQGD</sequence>
<feature type="compositionally biased region" description="Low complexity" evidence="14">
    <location>
        <begin position="809"/>
        <end position="819"/>
    </location>
</feature>
<dbReference type="NCBIfam" id="NF009586">
    <property type="entry name" value="PRK13026.1"/>
    <property type="match status" value="1"/>
</dbReference>
<evidence type="ECO:0000256" key="14">
    <source>
        <dbReference type="SAM" id="MobiDB-lite"/>
    </source>
</evidence>
<accession>A0A2N6D149</accession>
<evidence type="ECO:0000256" key="12">
    <source>
        <dbReference type="ARBA" id="ARBA00047882"/>
    </source>
</evidence>
<evidence type="ECO:0000256" key="1">
    <source>
        <dbReference type="ARBA" id="ARBA00001974"/>
    </source>
</evidence>
<feature type="domain" description="Acyl-CoA dehydrogenase/oxidase N-terminal" evidence="17">
    <location>
        <begin position="152"/>
        <end position="238"/>
    </location>
</feature>
<comment type="pathway">
    <text evidence="2">Lipid metabolism; fatty acid beta-oxidation.</text>
</comment>
<dbReference type="InterPro" id="IPR013786">
    <property type="entry name" value="AcylCoA_DH/ox_N"/>
</dbReference>
<dbReference type="PANTHER" id="PTHR48083:SF18">
    <property type="entry name" value="ACYL-COENZYME A DEHYDROGENASE"/>
    <property type="match status" value="1"/>
</dbReference>
<evidence type="ECO:0000259" key="18">
    <source>
        <dbReference type="Pfam" id="PF09317"/>
    </source>
</evidence>
<name>A0A2N6D149_9GAMM</name>
<dbReference type="InterPro" id="IPR006091">
    <property type="entry name" value="Acyl-CoA_Oxase/DH_mid-dom"/>
</dbReference>
<dbReference type="PANTHER" id="PTHR48083">
    <property type="entry name" value="MEDIUM-CHAIN SPECIFIC ACYL-COA DEHYDROGENASE, MITOCHONDRIAL-RELATED"/>
    <property type="match status" value="1"/>
</dbReference>
<dbReference type="STRING" id="1111735.GCA_000428045_03485"/>
<evidence type="ECO:0000256" key="11">
    <source>
        <dbReference type="ARBA" id="ARBA00023098"/>
    </source>
</evidence>
<dbReference type="InterPro" id="IPR009100">
    <property type="entry name" value="AcylCoA_DH/oxidase_NM_dom_sf"/>
</dbReference>
<dbReference type="Pfam" id="PF00441">
    <property type="entry name" value="Acyl-CoA_dh_1"/>
    <property type="match status" value="1"/>
</dbReference>
<reference evidence="19 20" key="1">
    <citation type="submission" date="2017-11" db="EMBL/GenBank/DDBJ databases">
        <title>Genome-resolved metagenomics identifies genetic mobility, metabolic interactions, and unexpected diversity in perchlorate-reducing communities.</title>
        <authorList>
            <person name="Barnum T.P."/>
            <person name="Figueroa I.A."/>
            <person name="Carlstrom C.I."/>
            <person name="Lucas L.N."/>
            <person name="Engelbrektson A.L."/>
            <person name="Coates J.D."/>
        </authorList>
    </citation>
    <scope>NUCLEOTIDE SEQUENCE [LARGE SCALE GENOMIC DNA]</scope>
    <source>
        <strain evidence="19">BM301</strain>
    </source>
</reference>
<dbReference type="Gene3D" id="1.10.540.10">
    <property type="entry name" value="Acyl-CoA dehydrogenase/oxidase, N-terminal domain"/>
    <property type="match status" value="1"/>
</dbReference>
<dbReference type="FunFam" id="2.40.110.10:FF:000010">
    <property type="entry name" value="Acyl-CoA dehydrogenase"/>
    <property type="match status" value="1"/>
</dbReference>
<dbReference type="RefSeq" id="WP_273437191.1">
    <property type="nucleotide sequence ID" value="NZ_PKUN01000001.1"/>
</dbReference>
<keyword evidence="8" id="KW-0274">FAD</keyword>
<feature type="compositionally biased region" description="Basic and acidic residues" evidence="14">
    <location>
        <begin position="845"/>
        <end position="855"/>
    </location>
</feature>
<dbReference type="InterPro" id="IPR009075">
    <property type="entry name" value="AcylCo_DH/oxidase_C"/>
</dbReference>
<dbReference type="Gene3D" id="1.20.140.10">
    <property type="entry name" value="Butyryl-CoA Dehydrogenase, subunit A, domain 3"/>
    <property type="match status" value="1"/>
</dbReference>
<evidence type="ECO:0000313" key="20">
    <source>
        <dbReference type="Proteomes" id="UP000235015"/>
    </source>
</evidence>
<feature type="domain" description="Acyl-CoA dehydrogenase C-terminal bacterial-type" evidence="18">
    <location>
        <begin position="519"/>
        <end position="801"/>
    </location>
</feature>
<feature type="domain" description="Acyl-CoA oxidase/dehydrogenase middle" evidence="16">
    <location>
        <begin position="242"/>
        <end position="333"/>
    </location>
</feature>
<evidence type="ECO:0000256" key="13">
    <source>
        <dbReference type="ARBA" id="ARBA00049247"/>
    </source>
</evidence>
<evidence type="ECO:0000256" key="6">
    <source>
        <dbReference type="ARBA" id="ARBA00020144"/>
    </source>
</evidence>
<dbReference type="AlphaFoldDB" id="A0A2N6D149"/>
<gene>
    <name evidence="19" type="primary">fadE</name>
    <name evidence="19" type="ORF">C0630_00465</name>
</gene>
<evidence type="ECO:0000256" key="8">
    <source>
        <dbReference type="ARBA" id="ARBA00022827"/>
    </source>
</evidence>
<evidence type="ECO:0000256" key="3">
    <source>
        <dbReference type="ARBA" id="ARBA00009347"/>
    </source>
</evidence>
<dbReference type="FunFam" id="1.20.140.10:FF:000009">
    <property type="entry name" value="Acyl-CoA dehydrogenase"/>
    <property type="match status" value="1"/>
</dbReference>